<proteinExistence type="predicted"/>
<dbReference type="EMBL" id="LBVN01000014">
    <property type="protein sequence ID" value="KKQ86926.1"/>
    <property type="molecule type" value="Genomic_DNA"/>
</dbReference>
<evidence type="ECO:0000256" key="1">
    <source>
        <dbReference type="SAM" id="Phobius"/>
    </source>
</evidence>
<evidence type="ECO:0000313" key="2">
    <source>
        <dbReference type="EMBL" id="KKQ86926.1"/>
    </source>
</evidence>
<keyword evidence="1" id="KW-0472">Membrane</keyword>
<organism evidence="2 3">
    <name type="scientific">Candidatus Woesebacteria bacterium GW2011_GWB1_38_8b</name>
    <dbReference type="NCBI Taxonomy" id="1618571"/>
    <lineage>
        <taxon>Bacteria</taxon>
        <taxon>Candidatus Woeseibacteriota</taxon>
    </lineage>
</organism>
<sequence length="136" mass="15138">MNSRLLIVVILMLTMMVALGWLAWGQNRQIAELTETHQSELVVAEIKGRETALAVSQATIEAAEIKGRETAFAVSQTTTEAFKAMPINEPQNQQDWSLEEPSKLDGSNQTGWAIATVIVLLLFVGAIYWIFFRKSD</sequence>
<evidence type="ECO:0000313" key="3">
    <source>
        <dbReference type="Proteomes" id="UP000033944"/>
    </source>
</evidence>
<dbReference type="AlphaFoldDB" id="A0A0G0PCB8"/>
<keyword evidence="1" id="KW-1133">Transmembrane helix</keyword>
<comment type="caution">
    <text evidence="2">The sequence shown here is derived from an EMBL/GenBank/DDBJ whole genome shotgun (WGS) entry which is preliminary data.</text>
</comment>
<name>A0A0G0PCB8_9BACT</name>
<reference evidence="2 3" key="1">
    <citation type="journal article" date="2015" name="Nature">
        <title>rRNA introns, odd ribosomes, and small enigmatic genomes across a large radiation of phyla.</title>
        <authorList>
            <person name="Brown C.T."/>
            <person name="Hug L.A."/>
            <person name="Thomas B.C."/>
            <person name="Sharon I."/>
            <person name="Castelle C.J."/>
            <person name="Singh A."/>
            <person name="Wilkins M.J."/>
            <person name="Williams K.H."/>
            <person name="Banfield J.F."/>
        </authorList>
    </citation>
    <scope>NUCLEOTIDE SEQUENCE [LARGE SCALE GENOMIC DNA]</scope>
</reference>
<keyword evidence="1" id="KW-0812">Transmembrane</keyword>
<protein>
    <submittedName>
        <fullName evidence="2">Uncharacterized protein</fullName>
    </submittedName>
</protein>
<feature type="transmembrane region" description="Helical" evidence="1">
    <location>
        <begin position="111"/>
        <end position="131"/>
    </location>
</feature>
<feature type="transmembrane region" description="Helical" evidence="1">
    <location>
        <begin position="5"/>
        <end position="24"/>
    </location>
</feature>
<gene>
    <name evidence="2" type="ORF">UT10_C0014G0015</name>
</gene>
<accession>A0A0G0PCB8</accession>
<dbReference type="Proteomes" id="UP000033944">
    <property type="component" value="Unassembled WGS sequence"/>
</dbReference>